<reference evidence="8 9" key="1">
    <citation type="journal article" date="2021" name="Arch. Microbiol.">
        <title>Cellulosimicrobium fucosivorans sp. nov., isolated from San Elijo Lagoon, contains a fucose metabolic pathway linked to carotenoid production.</title>
        <authorList>
            <person name="Aviles F.A."/>
            <person name="Kyndt J.A."/>
        </authorList>
    </citation>
    <scope>NUCLEOTIDE SEQUENCE [LARGE SCALE GENOMIC DNA]</scope>
    <source>
        <strain evidence="8 9">SE3</strain>
    </source>
</reference>
<dbReference type="PANTHER" id="PTHR34294:SF1">
    <property type="entry name" value="TRANSCRIPTIONAL REGULATOR LSRR"/>
    <property type="match status" value="1"/>
</dbReference>
<comment type="similarity">
    <text evidence="1">Belongs to the SorC transcriptional regulatory family.</text>
</comment>
<comment type="caution">
    <text evidence="8">The sequence shown here is derived from an EMBL/GenBank/DDBJ whole genome shotgun (WGS) entry which is preliminary data.</text>
</comment>
<dbReference type="InterPro" id="IPR037171">
    <property type="entry name" value="NagB/RpiA_transferase-like"/>
</dbReference>
<feature type="region of interest" description="Disordered" evidence="5">
    <location>
        <begin position="1"/>
        <end position="41"/>
    </location>
</feature>
<keyword evidence="4" id="KW-0804">Transcription</keyword>
<dbReference type="Gene3D" id="1.10.10.60">
    <property type="entry name" value="Homeodomain-like"/>
    <property type="match status" value="1"/>
</dbReference>
<dbReference type="Proteomes" id="UP000471672">
    <property type="component" value="Unassembled WGS sequence"/>
</dbReference>
<evidence type="ECO:0000256" key="2">
    <source>
        <dbReference type="ARBA" id="ARBA00023015"/>
    </source>
</evidence>
<keyword evidence="9" id="KW-1185">Reference proteome</keyword>
<dbReference type="SUPFAM" id="SSF88659">
    <property type="entry name" value="Sigma3 and sigma4 domains of RNA polymerase sigma factors"/>
    <property type="match status" value="1"/>
</dbReference>
<dbReference type="CDD" id="cd06171">
    <property type="entry name" value="Sigma70_r4"/>
    <property type="match status" value="1"/>
</dbReference>
<feature type="compositionally biased region" description="Basic residues" evidence="5">
    <location>
        <begin position="13"/>
        <end position="23"/>
    </location>
</feature>
<sequence>MPSVFLSRPSGLRARRGTVRPRCAHSDGPTPDQGARAGAAGAHAGFPARWHALQTTTRRTDAQPWCTNVQNGGERKEAVVVDREQDVLRAASMYYLQDMKMEAIAKHLHTSRSTVSRLVKRARDTGLVEISLRPARSRGPGLGQHLASTWGIDAYVVPVPDQAPQVERLEQVALTTARLLSTWFDSNMILGIAWGTTLSAVSRHLPRKPTRGSAVVQLNGAANTRTSGVHYAGDLIAGFGTAFDAHVHHFPVPAFFDYAETKQAMWRERSVRRVLDVQRRADIALFSVGAVAGGVPSHVYSAGYLEPEDIAVLDAEGVVGDVCTVFLRADGTYSDIALNERATGPAPQELRRVPRRVCAVAGDNKVAPLRAALRAGVVTDLVVDEITASRLVAGA</sequence>
<dbReference type="Gene3D" id="3.40.50.1360">
    <property type="match status" value="1"/>
</dbReference>
<keyword evidence="2" id="KW-0805">Transcription regulation</keyword>
<evidence type="ECO:0000313" key="9">
    <source>
        <dbReference type="Proteomes" id="UP000471672"/>
    </source>
</evidence>
<evidence type="ECO:0000313" key="8">
    <source>
        <dbReference type="EMBL" id="NDO91411.1"/>
    </source>
</evidence>
<keyword evidence="3" id="KW-0238">DNA-binding</keyword>
<evidence type="ECO:0000259" key="7">
    <source>
        <dbReference type="Pfam" id="PF13518"/>
    </source>
</evidence>
<gene>
    <name evidence="8" type="ORF">GYH36_18465</name>
</gene>
<organism evidence="8 9">
    <name type="scientific">Cellulosimicrobium composti</name>
    <dbReference type="NCBI Taxonomy" id="2672572"/>
    <lineage>
        <taxon>Bacteria</taxon>
        <taxon>Bacillati</taxon>
        <taxon>Actinomycetota</taxon>
        <taxon>Actinomycetes</taxon>
        <taxon>Micrococcales</taxon>
        <taxon>Promicromonosporaceae</taxon>
        <taxon>Cellulosimicrobium</taxon>
    </lineage>
</organism>
<feature type="domain" description="Sugar-binding" evidence="6">
    <location>
        <begin position="142"/>
        <end position="392"/>
    </location>
</feature>
<dbReference type="EMBL" id="JAAFAN010000107">
    <property type="protein sequence ID" value="NDO91411.1"/>
    <property type="molecule type" value="Genomic_DNA"/>
</dbReference>
<dbReference type="InterPro" id="IPR007324">
    <property type="entry name" value="Sugar-bd_dom_put"/>
</dbReference>
<protein>
    <submittedName>
        <fullName evidence="8">Sugar-binding transcriptional regulator</fullName>
    </submittedName>
</protein>
<dbReference type="InterPro" id="IPR013324">
    <property type="entry name" value="RNA_pol_sigma_r3/r4-like"/>
</dbReference>
<dbReference type="InterPro" id="IPR051054">
    <property type="entry name" value="SorC_transcr_regulators"/>
</dbReference>
<dbReference type="SUPFAM" id="SSF100950">
    <property type="entry name" value="NagB/RpiA/CoA transferase-like"/>
    <property type="match status" value="1"/>
</dbReference>
<accession>A0ABX0BH51</accession>
<dbReference type="Pfam" id="PF13518">
    <property type="entry name" value="HTH_28"/>
    <property type="match status" value="1"/>
</dbReference>
<dbReference type="Pfam" id="PF04198">
    <property type="entry name" value="Sugar-bind"/>
    <property type="match status" value="1"/>
</dbReference>
<dbReference type="PANTHER" id="PTHR34294">
    <property type="entry name" value="TRANSCRIPTIONAL REGULATOR-RELATED"/>
    <property type="match status" value="1"/>
</dbReference>
<dbReference type="InterPro" id="IPR055247">
    <property type="entry name" value="InsJ-like_HTH"/>
</dbReference>
<evidence type="ECO:0000256" key="3">
    <source>
        <dbReference type="ARBA" id="ARBA00023125"/>
    </source>
</evidence>
<proteinExistence type="inferred from homology"/>
<evidence type="ECO:0000256" key="1">
    <source>
        <dbReference type="ARBA" id="ARBA00010466"/>
    </source>
</evidence>
<evidence type="ECO:0000256" key="4">
    <source>
        <dbReference type="ARBA" id="ARBA00023163"/>
    </source>
</evidence>
<name>A0ABX0BH51_9MICO</name>
<evidence type="ECO:0000259" key="6">
    <source>
        <dbReference type="Pfam" id="PF04198"/>
    </source>
</evidence>
<evidence type="ECO:0000256" key="5">
    <source>
        <dbReference type="SAM" id="MobiDB-lite"/>
    </source>
</evidence>
<feature type="domain" description="Insertion element IS150 protein InsJ-like helix-turn-helix" evidence="7">
    <location>
        <begin position="91"/>
        <end position="140"/>
    </location>
</feature>